<dbReference type="RefSeq" id="WP_055511145.1">
    <property type="nucleotide sequence ID" value="NZ_AP023440.1"/>
</dbReference>
<reference evidence="2 3" key="1">
    <citation type="journal article" date="2014" name="Int. J. Syst. Evol. Microbiol.">
        <title>Complete genome sequence of Corynebacterium casei LMG S-19264T (=DSM 44701T), isolated from a smear-ripened cheese.</title>
        <authorList>
            <consortium name="US DOE Joint Genome Institute (JGI-PGF)"/>
            <person name="Walter F."/>
            <person name="Albersmeier A."/>
            <person name="Kalinowski J."/>
            <person name="Ruckert C."/>
        </authorList>
    </citation>
    <scope>NUCLEOTIDE SEQUENCE [LARGE SCALE GENOMIC DNA]</scope>
    <source>
        <strain evidence="2 3">JCM 4677</strain>
    </source>
</reference>
<feature type="domain" description="dTDP-4-dehydro-6-deoxy-alpha-D-glucopyranose 2,3-dehydratase" evidence="1">
    <location>
        <begin position="35"/>
        <end position="237"/>
    </location>
</feature>
<dbReference type="InterPro" id="IPR038153">
    <property type="entry name" value="EvaA-like_sf"/>
</dbReference>
<evidence type="ECO:0000259" key="1">
    <source>
        <dbReference type="Pfam" id="PF03559"/>
    </source>
</evidence>
<dbReference type="GO" id="GO:0016829">
    <property type="term" value="F:lyase activity"/>
    <property type="evidence" value="ECO:0007669"/>
    <property type="project" value="InterPro"/>
</dbReference>
<dbReference type="Pfam" id="PF03559">
    <property type="entry name" value="Hexose_dehydrat"/>
    <property type="match status" value="2"/>
</dbReference>
<dbReference type="OrthoDB" id="9814961at2"/>
<dbReference type="InterPro" id="IPR005212">
    <property type="entry name" value="EvaA-like"/>
</dbReference>
<evidence type="ECO:0000313" key="2">
    <source>
        <dbReference type="EMBL" id="BCL25315.1"/>
    </source>
</evidence>
<dbReference type="KEGG" id="sgm:GCM10017557_01740"/>
<dbReference type="Gene3D" id="3.90.79.40">
    <property type="entry name" value="EvaA sugar 2,3-dehydratase subunit"/>
    <property type="match status" value="2"/>
</dbReference>
<dbReference type="Proteomes" id="UP000516444">
    <property type="component" value="Chromosome"/>
</dbReference>
<proteinExistence type="predicted"/>
<dbReference type="AlphaFoldDB" id="A0A7G1NWP1"/>
<keyword evidence="3" id="KW-1185">Reference proteome</keyword>
<feature type="domain" description="dTDP-4-dehydro-6-deoxy-alpha-D-glucopyranose 2,3-dehydratase" evidence="1">
    <location>
        <begin position="252"/>
        <end position="456"/>
    </location>
</feature>
<accession>A0A7G1NWP1</accession>
<protein>
    <submittedName>
        <fullName evidence="2">NDP-hexose 2,3-dehydratase</fullName>
    </submittedName>
</protein>
<sequence>MSTVALLRPRAAQDLPARLARSAAATGHGHQMRTEDVTGWLAERARAHRFTVRRAPLDRLDGWSFAPGTGDLVHSSGRFFSVRGLDVTLDEGPHRHWQQPVIHQPEVGILGMLAKEFDGVLHFLLQAKMEPGNPNLLQLSPTVQATRSNYQRVHEGAAVSYLEHFTDPARGRVLADSLQSEHGSWFYRKSNRNMLVEATDAHVPCQAGFRWLTLGQIGELLRLDNVVNMDSRTVLSCFPMSAPEPGALHSDTELLSWFTAERARHDVDARLMALGRVDGWTRDADGIGRIDGRFFRVTGVTVEAGNREVTGWSQPLIEPCGTGVAAFVFRRIGGVPHILVHAKTEAGHLDTIELAPTVQCVPANWAPERAEDRPPFLDLVLTAAEGHGAHYATVHSEEGGRFLNARIRYLFVPADEDEAPVDAPPGYHWATAGQLNSLTAHGHYVNVQARTLLACLNSGAVRL</sequence>
<evidence type="ECO:0000313" key="3">
    <source>
        <dbReference type="Proteomes" id="UP000516444"/>
    </source>
</evidence>
<gene>
    <name evidence="2" type="ORF">GCM10017557_01740</name>
</gene>
<name>A0A7G1NWP1_9ACTN</name>
<dbReference type="EMBL" id="AP023440">
    <property type="protein sequence ID" value="BCL25315.1"/>
    <property type="molecule type" value="Genomic_DNA"/>
</dbReference>
<organism evidence="2 3">
    <name type="scientific">Streptomyces aurantiacus</name>
    <dbReference type="NCBI Taxonomy" id="47760"/>
    <lineage>
        <taxon>Bacteria</taxon>
        <taxon>Bacillati</taxon>
        <taxon>Actinomycetota</taxon>
        <taxon>Actinomycetes</taxon>
        <taxon>Kitasatosporales</taxon>
        <taxon>Streptomycetaceae</taxon>
        <taxon>Streptomyces</taxon>
        <taxon>Streptomyces aurantiacus group</taxon>
    </lineage>
</organism>